<protein>
    <recommendedName>
        <fullName evidence="3">DUF3800 domain-containing protein</fullName>
    </recommendedName>
</protein>
<dbReference type="AlphaFoldDB" id="A0A6V8KWZ6"/>
<name>A0A6V8KWZ6_9ACTN</name>
<reference evidence="1 2" key="1">
    <citation type="submission" date="2020-03" db="EMBL/GenBank/DDBJ databases">
        <title>Whole genome shotgun sequence of Phytohabitans rumicis NBRC 108638.</title>
        <authorList>
            <person name="Komaki H."/>
            <person name="Tamura T."/>
        </authorList>
    </citation>
    <scope>NUCLEOTIDE SEQUENCE [LARGE SCALE GENOMIC DNA]</scope>
    <source>
        <strain evidence="1 2">NBRC 108638</strain>
    </source>
</reference>
<dbReference type="RefSeq" id="WP_173072796.1">
    <property type="nucleotide sequence ID" value="NZ_BAABJB010000008.1"/>
</dbReference>
<comment type="caution">
    <text evidence="1">The sequence shown here is derived from an EMBL/GenBank/DDBJ whole genome shotgun (WGS) entry which is preliminary data.</text>
</comment>
<evidence type="ECO:0008006" key="3">
    <source>
        <dbReference type="Google" id="ProtNLM"/>
    </source>
</evidence>
<gene>
    <name evidence="1" type="ORF">Prum_000080</name>
</gene>
<evidence type="ECO:0000313" key="2">
    <source>
        <dbReference type="Proteomes" id="UP000482960"/>
    </source>
</evidence>
<sequence>MKLYMDESGNGQQSQPLIVGAVETGEDSEEIERRIQDLHRRVSARRSLSGLRSFDAFRKHGFHASTDPPEVSNLFLELMQDLSFKAYVLVTDGTSVLAGSTEIDRLKFMYTSLLGDLLIRHRAEPELLCYIEQNDGMKQLVRNLPDSATRRAHEKLGRPTSLPRLNVVMVPKTEAMSMAIIDYVMIAVSRWIRSNYTTKPEDWSYRAFRIVEPFISILYSLERGLISSRKMPLH</sequence>
<keyword evidence="2" id="KW-1185">Reference proteome</keyword>
<organism evidence="1 2">
    <name type="scientific">Phytohabitans rumicis</name>
    <dbReference type="NCBI Taxonomy" id="1076125"/>
    <lineage>
        <taxon>Bacteria</taxon>
        <taxon>Bacillati</taxon>
        <taxon>Actinomycetota</taxon>
        <taxon>Actinomycetes</taxon>
        <taxon>Micromonosporales</taxon>
        <taxon>Micromonosporaceae</taxon>
    </lineage>
</organism>
<reference evidence="1 2" key="2">
    <citation type="submission" date="2020-03" db="EMBL/GenBank/DDBJ databases">
        <authorList>
            <person name="Ichikawa N."/>
            <person name="Kimura A."/>
            <person name="Kitahashi Y."/>
            <person name="Uohara A."/>
        </authorList>
    </citation>
    <scope>NUCLEOTIDE SEQUENCE [LARGE SCALE GENOMIC DNA]</scope>
    <source>
        <strain evidence="1 2">NBRC 108638</strain>
    </source>
</reference>
<proteinExistence type="predicted"/>
<accession>A0A6V8KWZ6</accession>
<dbReference type="EMBL" id="BLPG01000001">
    <property type="protein sequence ID" value="GFJ86366.1"/>
    <property type="molecule type" value="Genomic_DNA"/>
</dbReference>
<dbReference type="Proteomes" id="UP000482960">
    <property type="component" value="Unassembled WGS sequence"/>
</dbReference>
<evidence type="ECO:0000313" key="1">
    <source>
        <dbReference type="EMBL" id="GFJ86366.1"/>
    </source>
</evidence>